<name>I0GW03_SELRL</name>
<keyword evidence="2" id="KW-1133">Transmembrane helix</keyword>
<reference evidence="4 5" key="1">
    <citation type="submission" date="2011-10" db="EMBL/GenBank/DDBJ databases">
        <title>Whole genome sequence of Selenomonas ruminantium subsp. lactilytica TAM6421.</title>
        <authorList>
            <person name="Oguchi A."/>
            <person name="Ankai A."/>
            <person name="Kaneko J."/>
            <person name="Yamada-Narita S."/>
            <person name="Fukui S."/>
            <person name="Takahashi M."/>
            <person name="Onodera T."/>
            <person name="Kojima S."/>
            <person name="Fushimi T."/>
            <person name="Abe N."/>
            <person name="Kamio Y."/>
            <person name="Yamazaki S."/>
            <person name="Fujita N."/>
        </authorList>
    </citation>
    <scope>NUCLEOTIDE SEQUENCE [LARGE SCALE GENOMIC DNA]</scope>
    <source>
        <strain evidence="5">NBRC 103574 / TAM6421</strain>
        <plasmid evidence="4 5">pSRC1</plasmid>
    </source>
</reference>
<keyword evidence="2" id="KW-0472">Membrane</keyword>
<evidence type="ECO:0000259" key="3">
    <source>
        <dbReference type="PROSITE" id="PS50885"/>
    </source>
</evidence>
<dbReference type="PANTHER" id="PTHR32089:SF112">
    <property type="entry name" value="LYSOZYME-LIKE PROTEIN-RELATED"/>
    <property type="match status" value="1"/>
</dbReference>
<keyword evidence="2" id="KW-0812">Transmembrane</keyword>
<dbReference type="GO" id="GO:0016020">
    <property type="term" value="C:membrane"/>
    <property type="evidence" value="ECO:0007669"/>
    <property type="project" value="InterPro"/>
</dbReference>
<dbReference type="InterPro" id="IPR003660">
    <property type="entry name" value="HAMP_dom"/>
</dbReference>
<protein>
    <submittedName>
        <fullName evidence="4">Putative signal transducer protein</fullName>
    </submittedName>
</protein>
<dbReference type="Gene3D" id="1.10.287.950">
    <property type="entry name" value="Methyl-accepting chemotaxis protein"/>
    <property type="match status" value="1"/>
</dbReference>
<dbReference type="SUPFAM" id="SSF58104">
    <property type="entry name" value="Methyl-accepting chemotaxis protein (MCP) signaling domain"/>
    <property type="match status" value="1"/>
</dbReference>
<dbReference type="PATRIC" id="fig|927704.6.peg.3055"/>
<dbReference type="SMART" id="SM00304">
    <property type="entry name" value="HAMP"/>
    <property type="match status" value="1"/>
</dbReference>
<accession>I0GW03</accession>
<feature type="transmembrane region" description="Helical" evidence="2">
    <location>
        <begin position="186"/>
        <end position="210"/>
    </location>
</feature>
<dbReference type="CDD" id="cd06225">
    <property type="entry name" value="HAMP"/>
    <property type="match status" value="1"/>
</dbReference>
<gene>
    <name evidence="4" type="ordered locus">SELR_pSRC101330</name>
</gene>
<dbReference type="GO" id="GO:0007165">
    <property type="term" value="P:signal transduction"/>
    <property type="evidence" value="ECO:0007669"/>
    <property type="project" value="InterPro"/>
</dbReference>
<dbReference type="SUPFAM" id="SSF158472">
    <property type="entry name" value="HAMP domain-like"/>
    <property type="match status" value="1"/>
</dbReference>
<proteinExistence type="predicted"/>
<organism evidence="4 5">
    <name type="scientific">Selenomonas ruminantium subsp. lactilytica (strain NBRC 103574 / TAM6421)</name>
    <dbReference type="NCBI Taxonomy" id="927704"/>
    <lineage>
        <taxon>Bacteria</taxon>
        <taxon>Bacillati</taxon>
        <taxon>Bacillota</taxon>
        <taxon>Negativicutes</taxon>
        <taxon>Selenomonadales</taxon>
        <taxon>Selenomonadaceae</taxon>
        <taxon>Selenomonas</taxon>
    </lineage>
</organism>
<dbReference type="Pfam" id="PF00672">
    <property type="entry name" value="HAMP"/>
    <property type="match status" value="1"/>
</dbReference>
<dbReference type="PANTHER" id="PTHR32089">
    <property type="entry name" value="METHYL-ACCEPTING CHEMOTAXIS PROTEIN MCPB"/>
    <property type="match status" value="1"/>
</dbReference>
<sequence>MNQLSVKVKILLLAAVMLVITCLLAIVGIYSNHQAKQHIDDLYHHNLMTTQYLSNANIQLRNLSEDIDYVILQDYDPADRKLLLDEMNSRVVNIQENVAKIKKSDRSPRAQENLELLTEDLSNFAQQIKACEKLQNTPEDKIQLLKQLSGAHAIGARLSQLTPDNVLQGKILFQENDAAHTRTIQIFLGIILIGLIAGIGTTILIAGNIATPLEEFVRQLNAVADGNLTQEISPKLAQRRDEVGSMVKALQKMQTSLRQILGEVQSESDENVAMAEKVQELVERLDNSIQDMTCVMELMVANMEKTAAATADVQQQINILTQAITENSNALSPQLAASMETMNQAMGDIAKATIEGAVDSTAIAEKVADVAAMAEEILDKVNESRQGAENLKQQVERFQV</sequence>
<dbReference type="RefSeq" id="WP_014431150.1">
    <property type="nucleotide sequence ID" value="NC_017078.1"/>
</dbReference>
<dbReference type="AlphaFoldDB" id="I0GW03"/>
<dbReference type="EMBL" id="AP012299">
    <property type="protein sequence ID" value="BAL84940.1"/>
    <property type="molecule type" value="Genomic_DNA"/>
</dbReference>
<evidence type="ECO:0000256" key="1">
    <source>
        <dbReference type="SAM" id="Coils"/>
    </source>
</evidence>
<dbReference type="KEGG" id="sri:SELR_pSRC101330"/>
<dbReference type="Gene3D" id="6.10.340.10">
    <property type="match status" value="1"/>
</dbReference>
<evidence type="ECO:0000256" key="2">
    <source>
        <dbReference type="SAM" id="Phobius"/>
    </source>
</evidence>
<dbReference type="InterPro" id="IPR024478">
    <property type="entry name" value="HlyB_4HB_MCP"/>
</dbReference>
<keyword evidence="4" id="KW-0614">Plasmid</keyword>
<dbReference type="Pfam" id="PF12729">
    <property type="entry name" value="4HB_MCP_1"/>
    <property type="match status" value="1"/>
</dbReference>
<dbReference type="HOGENOM" id="CLU_000445_107_27_9"/>
<geneLocation type="plasmid" evidence="4 5">
    <name>pSRC1</name>
</geneLocation>
<dbReference type="OrthoDB" id="1062at2"/>
<feature type="domain" description="HAMP" evidence="3">
    <location>
        <begin position="207"/>
        <end position="262"/>
    </location>
</feature>
<evidence type="ECO:0000313" key="5">
    <source>
        <dbReference type="Proteomes" id="UP000007887"/>
    </source>
</evidence>
<dbReference type="Proteomes" id="UP000007887">
    <property type="component" value="Plasmid pSRC1"/>
</dbReference>
<keyword evidence="1" id="KW-0175">Coiled coil</keyword>
<evidence type="ECO:0000313" key="4">
    <source>
        <dbReference type="EMBL" id="BAL84940.1"/>
    </source>
</evidence>
<feature type="coiled-coil region" evidence="1">
    <location>
        <begin position="84"/>
        <end position="134"/>
    </location>
</feature>
<dbReference type="PROSITE" id="PS50885">
    <property type="entry name" value="HAMP"/>
    <property type="match status" value="1"/>
</dbReference>